<dbReference type="Pfam" id="PF00743">
    <property type="entry name" value="FMO-like"/>
    <property type="match status" value="2"/>
</dbReference>
<dbReference type="Proteomes" id="UP000094801">
    <property type="component" value="Unassembled WGS sequence"/>
</dbReference>
<evidence type="ECO:0000313" key="5">
    <source>
        <dbReference type="EMBL" id="ODV85302.1"/>
    </source>
</evidence>
<evidence type="ECO:0008006" key="7">
    <source>
        <dbReference type="Google" id="ProtNLM"/>
    </source>
</evidence>
<dbReference type="OrthoDB" id="66881at2759"/>
<dbReference type="GO" id="GO:0050660">
    <property type="term" value="F:flavin adenine dinucleotide binding"/>
    <property type="evidence" value="ECO:0007669"/>
    <property type="project" value="InterPro"/>
</dbReference>
<accession>A0A1E4T0R2</accession>
<evidence type="ECO:0000256" key="4">
    <source>
        <dbReference type="ARBA" id="ARBA00023002"/>
    </source>
</evidence>
<evidence type="ECO:0000313" key="6">
    <source>
        <dbReference type="Proteomes" id="UP000094801"/>
    </source>
</evidence>
<dbReference type="InterPro" id="IPR050346">
    <property type="entry name" value="FMO-like"/>
</dbReference>
<dbReference type="EMBL" id="KV453853">
    <property type="protein sequence ID" value="ODV85302.1"/>
    <property type="molecule type" value="Genomic_DNA"/>
</dbReference>
<gene>
    <name evidence="5" type="ORF">CANARDRAFT_199479</name>
</gene>
<keyword evidence="4" id="KW-0560">Oxidoreductase</keyword>
<dbReference type="GO" id="GO:0004499">
    <property type="term" value="F:N,N-dimethylaniline monooxygenase activity"/>
    <property type="evidence" value="ECO:0007669"/>
    <property type="project" value="InterPro"/>
</dbReference>
<dbReference type="AlphaFoldDB" id="A0A1E4T0R2"/>
<organism evidence="5 6">
    <name type="scientific">[Candida] arabinofermentans NRRL YB-2248</name>
    <dbReference type="NCBI Taxonomy" id="983967"/>
    <lineage>
        <taxon>Eukaryota</taxon>
        <taxon>Fungi</taxon>
        <taxon>Dikarya</taxon>
        <taxon>Ascomycota</taxon>
        <taxon>Saccharomycotina</taxon>
        <taxon>Pichiomycetes</taxon>
        <taxon>Pichiales</taxon>
        <taxon>Pichiaceae</taxon>
        <taxon>Ogataea</taxon>
        <taxon>Ogataea/Candida clade</taxon>
    </lineage>
</organism>
<dbReference type="SUPFAM" id="SSF51905">
    <property type="entry name" value="FAD/NAD(P)-binding domain"/>
    <property type="match status" value="2"/>
</dbReference>
<dbReference type="PANTHER" id="PTHR23023">
    <property type="entry name" value="DIMETHYLANILINE MONOOXYGENASE"/>
    <property type="match status" value="1"/>
</dbReference>
<reference evidence="6" key="1">
    <citation type="submission" date="2016-04" db="EMBL/GenBank/DDBJ databases">
        <title>Comparative genomics of biotechnologically important yeasts.</title>
        <authorList>
            <consortium name="DOE Joint Genome Institute"/>
            <person name="Riley R."/>
            <person name="Haridas S."/>
            <person name="Wolfe K.H."/>
            <person name="Lopes M.R."/>
            <person name="Hittinger C.T."/>
            <person name="Goker M."/>
            <person name="Salamov A."/>
            <person name="Wisecaver J."/>
            <person name="Long T.M."/>
            <person name="Aerts A.L."/>
            <person name="Barry K."/>
            <person name="Choi C."/>
            <person name="Clum A."/>
            <person name="Coughlan A.Y."/>
            <person name="Deshpande S."/>
            <person name="Douglass A.P."/>
            <person name="Hanson S.J."/>
            <person name="Klenk H.-P."/>
            <person name="Labutti K."/>
            <person name="Lapidus A."/>
            <person name="Lindquist E."/>
            <person name="Lipzen A."/>
            <person name="Meier-Kolthoff J.P."/>
            <person name="Ohm R.A."/>
            <person name="Otillar R.P."/>
            <person name="Pangilinan J."/>
            <person name="Peng Y."/>
            <person name="Rokas A."/>
            <person name="Rosa C.A."/>
            <person name="Scheuner C."/>
            <person name="Sibirny A.A."/>
            <person name="Slot J.C."/>
            <person name="Stielow J.B."/>
            <person name="Sun H."/>
            <person name="Kurtzman C.P."/>
            <person name="Blackwell M."/>
            <person name="Grigoriev I.V."/>
            <person name="Jeffries T.W."/>
        </authorList>
    </citation>
    <scope>NUCLEOTIDE SEQUENCE [LARGE SCALE GENOMIC DNA]</scope>
    <source>
        <strain evidence="6">NRRL YB-2248</strain>
    </source>
</reference>
<keyword evidence="6" id="KW-1185">Reference proteome</keyword>
<evidence type="ECO:0000256" key="3">
    <source>
        <dbReference type="ARBA" id="ARBA00022827"/>
    </source>
</evidence>
<dbReference type="InterPro" id="IPR036188">
    <property type="entry name" value="FAD/NAD-bd_sf"/>
</dbReference>
<dbReference type="GO" id="GO:0050661">
    <property type="term" value="F:NADP binding"/>
    <property type="evidence" value="ECO:0007669"/>
    <property type="project" value="InterPro"/>
</dbReference>
<dbReference type="InterPro" id="IPR020946">
    <property type="entry name" value="Flavin_mOase-like"/>
</dbReference>
<proteinExistence type="inferred from homology"/>
<keyword evidence="2" id="KW-0285">Flavoprotein</keyword>
<sequence>MANAVALEPNADSIFSKIDVFERHAGAGGLWYYTSGNKSHLVPPIPSTNQKDAVELTNTDNIPPEDRFVSAMYQHLETNIVKDLMKYKDFPFPESCEMFPSRQEVAKYIQDFTATIPDVATFKYNTNVVSLTKKNGEWEIVYEDVSKTSDNIITAYYDYVILAQGHFDLPYIPDVSGLKSWSEKDISSITHAKYFNNVENYENKTVLVIGNSASGLDISTQLSTYARKVIVSSTSASPVADITIEGVDQLDRVIKYDFDDNRSITTESGKKIDGIDSVIFCTGYLYKIPFLKSYIDGEQAIITNGDQVRYLYKQIFYIPDPTLINAALPKNIIPFPFSQCQAQYVARVITGRCQLPSTDEMLKEYKSEVELKGEGKSFHDLGFPKDAEYCESTFDWIKGTEDEGFVADRWEGEKTELRGRTAALKAVRLEKIVDHANILKKKHEPFYLLRGELQE</sequence>
<name>A0A1E4T0R2_9ASCO</name>
<keyword evidence="3" id="KW-0274">FAD</keyword>
<protein>
    <recommendedName>
        <fullName evidence="7">FAD/NAD(P)-binding domain-containing protein</fullName>
    </recommendedName>
</protein>
<comment type="similarity">
    <text evidence="1">Belongs to the FMO family.</text>
</comment>
<evidence type="ECO:0000256" key="2">
    <source>
        <dbReference type="ARBA" id="ARBA00022630"/>
    </source>
</evidence>
<dbReference type="STRING" id="983967.A0A1E4T0R2"/>
<evidence type="ECO:0000256" key="1">
    <source>
        <dbReference type="ARBA" id="ARBA00009183"/>
    </source>
</evidence>
<dbReference type="Gene3D" id="3.50.50.60">
    <property type="entry name" value="FAD/NAD(P)-binding domain"/>
    <property type="match status" value="2"/>
</dbReference>